<keyword evidence="2" id="KW-1133">Transmembrane helix</keyword>
<comment type="caution">
    <text evidence="3">The sequence shown here is derived from an EMBL/GenBank/DDBJ whole genome shotgun (WGS) entry which is preliminary data.</text>
</comment>
<keyword evidence="2" id="KW-0812">Transmembrane</keyword>
<keyword evidence="4" id="KW-1185">Reference proteome</keyword>
<feature type="transmembrane region" description="Helical" evidence="2">
    <location>
        <begin position="118"/>
        <end position="139"/>
    </location>
</feature>
<feature type="compositionally biased region" description="Basic and acidic residues" evidence="1">
    <location>
        <begin position="7"/>
        <end position="25"/>
    </location>
</feature>
<dbReference type="EMBL" id="BRXZ01002262">
    <property type="protein sequence ID" value="GMH58451.1"/>
    <property type="molecule type" value="Genomic_DNA"/>
</dbReference>
<evidence type="ECO:0000313" key="3">
    <source>
        <dbReference type="EMBL" id="GMH58451.1"/>
    </source>
</evidence>
<evidence type="ECO:0000313" key="4">
    <source>
        <dbReference type="Proteomes" id="UP001165082"/>
    </source>
</evidence>
<dbReference type="OrthoDB" id="2427602at2759"/>
<dbReference type="AlphaFoldDB" id="A0A9W6ZUV6"/>
<feature type="transmembrane region" description="Helical" evidence="2">
    <location>
        <begin position="202"/>
        <end position="221"/>
    </location>
</feature>
<gene>
    <name evidence="3" type="ORF">TrRE_jg10630</name>
</gene>
<evidence type="ECO:0000256" key="2">
    <source>
        <dbReference type="SAM" id="Phobius"/>
    </source>
</evidence>
<keyword evidence="2" id="KW-0472">Membrane</keyword>
<feature type="transmembrane region" description="Helical" evidence="2">
    <location>
        <begin position="178"/>
        <end position="196"/>
    </location>
</feature>
<accession>A0A9W6ZUV6</accession>
<feature type="region of interest" description="Disordered" evidence="1">
    <location>
        <begin position="1"/>
        <end position="25"/>
    </location>
</feature>
<proteinExistence type="predicted"/>
<reference evidence="3" key="1">
    <citation type="submission" date="2022-07" db="EMBL/GenBank/DDBJ databases">
        <title>Genome analysis of Parmales, a sister group of diatoms, reveals the evolutionary specialization of diatoms from phago-mixotrophs to photoautotrophs.</title>
        <authorList>
            <person name="Ban H."/>
            <person name="Sato S."/>
            <person name="Yoshikawa S."/>
            <person name="Kazumasa Y."/>
            <person name="Nakamura Y."/>
            <person name="Ichinomiya M."/>
            <person name="Saitoh K."/>
            <person name="Sato N."/>
            <person name="Blanc-Mathieu R."/>
            <person name="Endo H."/>
            <person name="Kuwata A."/>
            <person name="Ogata H."/>
        </authorList>
    </citation>
    <scope>NUCLEOTIDE SEQUENCE</scope>
</reference>
<evidence type="ECO:0000256" key="1">
    <source>
        <dbReference type="SAM" id="MobiDB-lite"/>
    </source>
</evidence>
<organism evidence="3 4">
    <name type="scientific">Triparma retinervis</name>
    <dbReference type="NCBI Taxonomy" id="2557542"/>
    <lineage>
        <taxon>Eukaryota</taxon>
        <taxon>Sar</taxon>
        <taxon>Stramenopiles</taxon>
        <taxon>Ochrophyta</taxon>
        <taxon>Bolidophyceae</taxon>
        <taxon>Parmales</taxon>
        <taxon>Triparmaceae</taxon>
        <taxon>Triparma</taxon>
    </lineage>
</organism>
<feature type="transmembrane region" description="Helical" evidence="2">
    <location>
        <begin position="233"/>
        <end position="252"/>
    </location>
</feature>
<dbReference type="Proteomes" id="UP001165082">
    <property type="component" value="Unassembled WGS sequence"/>
</dbReference>
<name>A0A9W6ZUV6_9STRA</name>
<protein>
    <submittedName>
        <fullName evidence="3">Uncharacterized protein</fullName>
    </submittedName>
</protein>
<sequence>MPHLNSRQRDGEERSHVARGVGRGDVHIPRAGEVRGYSELKETGEEYPIATRDNETIKYHDTCVHAFGGTVDFEPGADPEVDCKVGEKANDPSPRLSVLLDAYSLRDFSSSAWLTGHVFVSAIPYLISLPCYVSLMLLYSMARLHDLTWGTRDTSAGDEMKQRQKGIERVSADFSRDILLYNGFVIAGSFCLDLIFGPASTALILAVVSVWIVLPSMIHVFGSMIHLTVQLTGIWRTILGCMLVGIGVVAWMQTL</sequence>